<evidence type="ECO:0000313" key="1">
    <source>
        <dbReference type="EMBL" id="JAH47066.1"/>
    </source>
</evidence>
<name>A0A0E9T0G3_ANGAN</name>
<protein>
    <submittedName>
        <fullName evidence="1">Uncharacterized protein</fullName>
    </submittedName>
</protein>
<organism evidence="1">
    <name type="scientific">Anguilla anguilla</name>
    <name type="common">European freshwater eel</name>
    <name type="synonym">Muraena anguilla</name>
    <dbReference type="NCBI Taxonomy" id="7936"/>
    <lineage>
        <taxon>Eukaryota</taxon>
        <taxon>Metazoa</taxon>
        <taxon>Chordata</taxon>
        <taxon>Craniata</taxon>
        <taxon>Vertebrata</taxon>
        <taxon>Euteleostomi</taxon>
        <taxon>Actinopterygii</taxon>
        <taxon>Neopterygii</taxon>
        <taxon>Teleostei</taxon>
        <taxon>Anguilliformes</taxon>
        <taxon>Anguillidae</taxon>
        <taxon>Anguilla</taxon>
    </lineage>
</organism>
<dbReference type="EMBL" id="GBXM01061511">
    <property type="protein sequence ID" value="JAH47066.1"/>
    <property type="molecule type" value="Transcribed_RNA"/>
</dbReference>
<reference evidence="1" key="1">
    <citation type="submission" date="2014-11" db="EMBL/GenBank/DDBJ databases">
        <authorList>
            <person name="Amaro Gonzalez C."/>
        </authorList>
    </citation>
    <scope>NUCLEOTIDE SEQUENCE</scope>
</reference>
<proteinExistence type="predicted"/>
<sequence length="36" mass="3974">MIQVLVLPGSAFNCNKMSKPWTSLSQHAVMSPFLLP</sequence>
<dbReference type="AlphaFoldDB" id="A0A0E9T0G3"/>
<accession>A0A0E9T0G3</accession>
<reference evidence="1" key="2">
    <citation type="journal article" date="2015" name="Fish Shellfish Immunol.">
        <title>Early steps in the European eel (Anguilla anguilla)-Vibrio vulnificus interaction in the gills: Role of the RtxA13 toxin.</title>
        <authorList>
            <person name="Callol A."/>
            <person name="Pajuelo D."/>
            <person name="Ebbesson L."/>
            <person name="Teles M."/>
            <person name="MacKenzie S."/>
            <person name="Amaro C."/>
        </authorList>
    </citation>
    <scope>NUCLEOTIDE SEQUENCE</scope>
</reference>